<keyword evidence="8" id="KW-0547">Nucleotide-binding</keyword>
<keyword evidence="7" id="KW-0677">Repeat</keyword>
<dbReference type="PANTHER" id="PTHR10903">
    <property type="entry name" value="GTPASE, IMAP FAMILY MEMBER-RELATED"/>
    <property type="match status" value="1"/>
</dbReference>
<proteinExistence type="inferred from homology"/>
<evidence type="ECO:0000256" key="8">
    <source>
        <dbReference type="ARBA" id="ARBA00022741"/>
    </source>
</evidence>
<dbReference type="FunFam" id="3.40.50.300:FF:000536">
    <property type="entry name" value="GTPase IMAP family member 8"/>
    <property type="match status" value="1"/>
</dbReference>
<evidence type="ECO:0000256" key="6">
    <source>
        <dbReference type="ARBA" id="ARBA00022490"/>
    </source>
</evidence>
<keyword evidence="6" id="KW-0963">Cytoplasm</keyword>
<name>A0AAY5KT75_ESOLU</name>
<dbReference type="InterPro" id="IPR045058">
    <property type="entry name" value="GIMA/IAN/Toc"/>
</dbReference>
<reference evidence="17" key="3">
    <citation type="submission" date="2025-09" db="UniProtKB">
        <authorList>
            <consortium name="Ensembl"/>
        </authorList>
    </citation>
    <scope>IDENTIFICATION</scope>
</reference>
<keyword evidence="11" id="KW-0496">Mitochondrion</keyword>
<comment type="function">
    <text evidence="13">Exerts an anti-apoptotic effect in the immune system and is involved in responses to infections.</text>
</comment>
<evidence type="ECO:0000256" key="13">
    <source>
        <dbReference type="ARBA" id="ARBA00056809"/>
    </source>
</evidence>
<dbReference type="InterPro" id="IPR027417">
    <property type="entry name" value="P-loop_NTPase"/>
</dbReference>
<dbReference type="GO" id="GO:0005525">
    <property type="term" value="F:GTP binding"/>
    <property type="evidence" value="ECO:0007669"/>
    <property type="project" value="UniProtKB-KW"/>
</dbReference>
<reference evidence="17 18" key="1">
    <citation type="submission" date="2020-02" db="EMBL/GenBank/DDBJ databases">
        <title>Esox lucius (northern pike) genome, fEsoLuc1, primary haplotype.</title>
        <authorList>
            <person name="Myers G."/>
            <person name="Karagic N."/>
            <person name="Meyer A."/>
            <person name="Pippel M."/>
            <person name="Reichard M."/>
            <person name="Winkler S."/>
            <person name="Tracey A."/>
            <person name="Sims Y."/>
            <person name="Howe K."/>
            <person name="Rhie A."/>
            <person name="Formenti G."/>
            <person name="Durbin R."/>
            <person name="Fedrigo O."/>
            <person name="Jarvis E.D."/>
        </authorList>
    </citation>
    <scope>NUCLEOTIDE SEQUENCE [LARGE SCALE GENOMIC DNA]</scope>
</reference>
<evidence type="ECO:0000256" key="12">
    <source>
        <dbReference type="ARBA" id="ARBA00023134"/>
    </source>
</evidence>
<reference evidence="17" key="2">
    <citation type="submission" date="2025-08" db="UniProtKB">
        <authorList>
            <consortium name="Ensembl"/>
        </authorList>
    </citation>
    <scope>IDENTIFICATION</scope>
</reference>
<evidence type="ECO:0000313" key="17">
    <source>
        <dbReference type="Ensembl" id="ENSELUP00000091881.1"/>
    </source>
</evidence>
<dbReference type="PROSITE" id="PS51720">
    <property type="entry name" value="G_AIG1"/>
    <property type="match status" value="1"/>
</dbReference>
<evidence type="ECO:0000256" key="1">
    <source>
        <dbReference type="ARBA" id="ARBA00004173"/>
    </source>
</evidence>
<dbReference type="GeneTree" id="ENSGT01150000286992"/>
<dbReference type="GO" id="GO:0005794">
    <property type="term" value="C:Golgi apparatus"/>
    <property type="evidence" value="ECO:0007669"/>
    <property type="project" value="UniProtKB-SubCell"/>
</dbReference>
<keyword evidence="10" id="KW-0333">Golgi apparatus</keyword>
<evidence type="ECO:0000256" key="5">
    <source>
        <dbReference type="ARBA" id="ARBA00008535"/>
    </source>
</evidence>
<comment type="similarity">
    <text evidence="5">Belongs to the TRAFAC class TrmE-Era-EngA-EngB-Septin-like GTPase superfamily. AIG1/Toc34/Toc159-like paraseptin GTPase family. IAN subfamily.</text>
</comment>
<evidence type="ECO:0000313" key="18">
    <source>
        <dbReference type="Proteomes" id="UP000265140"/>
    </source>
</evidence>
<dbReference type="GO" id="GO:0005783">
    <property type="term" value="C:endoplasmic reticulum"/>
    <property type="evidence" value="ECO:0007669"/>
    <property type="project" value="UniProtKB-SubCell"/>
</dbReference>
<dbReference type="GO" id="GO:0005829">
    <property type="term" value="C:cytosol"/>
    <property type="evidence" value="ECO:0007669"/>
    <property type="project" value="UniProtKB-SubCell"/>
</dbReference>
<dbReference type="Proteomes" id="UP000265140">
    <property type="component" value="Chromosome 7"/>
</dbReference>
<sequence>MGVNKTMDRHGFNKAARPSEVRIVLLGKTGVGKSATGNTILGQDVFRSGLGFSSITMKCQERTAHIGQNRVRVVDTPDFFYATHTQEGLTSEIERCIGLSEPGPHAFLYILTPHTFTEQERDVVTVFDKCFGKTARKYTMIVFTHGDEVNNTTIEELLERNAKLSELIQKCDWRFHVLNNKDRANRKQVTDLLEKIIILMNVNNDGFYTINITIFYGKQRRIYIL</sequence>
<evidence type="ECO:0000256" key="3">
    <source>
        <dbReference type="ARBA" id="ARBA00004514"/>
    </source>
</evidence>
<keyword evidence="18" id="KW-1185">Reference proteome</keyword>
<feature type="domain" description="AIG1-type G" evidence="16">
    <location>
        <begin position="18"/>
        <end position="217"/>
    </location>
</feature>
<keyword evidence="9" id="KW-0256">Endoplasmic reticulum</keyword>
<dbReference type="InterPro" id="IPR006703">
    <property type="entry name" value="G_AIG1"/>
</dbReference>
<evidence type="ECO:0000256" key="2">
    <source>
        <dbReference type="ARBA" id="ARBA00004240"/>
    </source>
</evidence>
<organism evidence="17 18">
    <name type="scientific">Esox lucius</name>
    <name type="common">Northern pike</name>
    <dbReference type="NCBI Taxonomy" id="8010"/>
    <lineage>
        <taxon>Eukaryota</taxon>
        <taxon>Metazoa</taxon>
        <taxon>Chordata</taxon>
        <taxon>Craniata</taxon>
        <taxon>Vertebrata</taxon>
        <taxon>Euteleostomi</taxon>
        <taxon>Actinopterygii</taxon>
        <taxon>Neopterygii</taxon>
        <taxon>Teleostei</taxon>
        <taxon>Protacanthopterygii</taxon>
        <taxon>Esociformes</taxon>
        <taxon>Esocidae</taxon>
        <taxon>Esox</taxon>
    </lineage>
</organism>
<dbReference type="Pfam" id="PF04548">
    <property type="entry name" value="AIG1"/>
    <property type="match status" value="1"/>
</dbReference>
<evidence type="ECO:0000256" key="11">
    <source>
        <dbReference type="ARBA" id="ARBA00023128"/>
    </source>
</evidence>
<dbReference type="Ensembl" id="ENSELUT00000099936.1">
    <property type="protein sequence ID" value="ENSELUP00000091881.1"/>
    <property type="gene ID" value="ENSELUG00000037509.1"/>
</dbReference>
<dbReference type="SUPFAM" id="SSF52540">
    <property type="entry name" value="P-loop containing nucleoside triphosphate hydrolases"/>
    <property type="match status" value="1"/>
</dbReference>
<evidence type="ECO:0000256" key="14">
    <source>
        <dbReference type="ARBA" id="ARBA00073539"/>
    </source>
</evidence>
<dbReference type="AlphaFoldDB" id="A0AAY5KT75"/>
<evidence type="ECO:0000256" key="10">
    <source>
        <dbReference type="ARBA" id="ARBA00023034"/>
    </source>
</evidence>
<evidence type="ECO:0000256" key="15">
    <source>
        <dbReference type="ARBA" id="ARBA00077278"/>
    </source>
</evidence>
<dbReference type="GO" id="GO:0005739">
    <property type="term" value="C:mitochondrion"/>
    <property type="evidence" value="ECO:0007669"/>
    <property type="project" value="UniProtKB-SubCell"/>
</dbReference>
<protein>
    <recommendedName>
        <fullName evidence="14">GTPase IMAP family member 8</fullName>
    </recommendedName>
    <alternativeName>
        <fullName evidence="15">Immune-associated nucleotide-binding protein 9</fullName>
    </alternativeName>
</protein>
<evidence type="ECO:0000256" key="9">
    <source>
        <dbReference type="ARBA" id="ARBA00022824"/>
    </source>
</evidence>
<keyword evidence="12" id="KW-0342">GTP-binding</keyword>
<dbReference type="Gene3D" id="3.40.50.300">
    <property type="entry name" value="P-loop containing nucleotide triphosphate hydrolases"/>
    <property type="match status" value="1"/>
</dbReference>
<comment type="subcellular location">
    <subcellularLocation>
        <location evidence="3">Cytoplasm</location>
        <location evidence="3">Cytosol</location>
    </subcellularLocation>
    <subcellularLocation>
        <location evidence="2">Endoplasmic reticulum</location>
    </subcellularLocation>
    <subcellularLocation>
        <location evidence="4">Golgi apparatus</location>
    </subcellularLocation>
    <subcellularLocation>
        <location evidence="1">Mitochondrion</location>
    </subcellularLocation>
</comment>
<evidence type="ECO:0000259" key="16">
    <source>
        <dbReference type="PROSITE" id="PS51720"/>
    </source>
</evidence>
<evidence type="ECO:0000256" key="7">
    <source>
        <dbReference type="ARBA" id="ARBA00022737"/>
    </source>
</evidence>
<dbReference type="PANTHER" id="PTHR10903:SF170">
    <property type="entry name" value="GTPASE IMAP FAMILY MEMBER 7"/>
    <property type="match status" value="1"/>
</dbReference>
<evidence type="ECO:0000256" key="4">
    <source>
        <dbReference type="ARBA" id="ARBA00004555"/>
    </source>
</evidence>
<accession>A0AAY5KT75</accession>